<evidence type="ECO:0000256" key="1">
    <source>
        <dbReference type="ARBA" id="ARBA00004123"/>
    </source>
</evidence>
<dbReference type="CDD" id="cd00086">
    <property type="entry name" value="homeodomain"/>
    <property type="match status" value="1"/>
</dbReference>
<reference evidence="5 6" key="1">
    <citation type="submission" date="2019-07" db="EMBL/GenBank/DDBJ databases">
        <title>Draft genome assembly of a fouling barnacle, Amphibalanus amphitrite (Darwin, 1854): The first reference genome for Thecostraca.</title>
        <authorList>
            <person name="Kim W."/>
        </authorList>
    </citation>
    <scope>NUCLEOTIDE SEQUENCE [LARGE SCALE GENOMIC DNA]</scope>
    <source>
        <strain evidence="5">SNU_AA5</strain>
        <tissue evidence="5">Soma without cirri and trophi</tissue>
    </source>
</reference>
<dbReference type="PANTHER" id="PTHR45882:SF3">
    <property type="entry name" value="PITUITARY HOMEOBOX HOMOLOG PTX1"/>
    <property type="match status" value="1"/>
</dbReference>
<dbReference type="GO" id="GO:0000981">
    <property type="term" value="F:DNA-binding transcription factor activity, RNA polymerase II-specific"/>
    <property type="evidence" value="ECO:0007669"/>
    <property type="project" value="TreeGrafter"/>
</dbReference>
<dbReference type="GO" id="GO:0009653">
    <property type="term" value="P:anatomical structure morphogenesis"/>
    <property type="evidence" value="ECO:0007669"/>
    <property type="project" value="TreeGrafter"/>
</dbReference>
<accession>A0A6A4X734</accession>
<evidence type="ECO:0000259" key="4">
    <source>
        <dbReference type="PROSITE" id="PS50071"/>
    </source>
</evidence>
<dbReference type="Proteomes" id="UP000440578">
    <property type="component" value="Unassembled WGS sequence"/>
</dbReference>
<dbReference type="EMBL" id="VIIS01000292">
    <property type="protein sequence ID" value="KAF0310778.1"/>
    <property type="molecule type" value="Genomic_DNA"/>
</dbReference>
<keyword evidence="2" id="KW-0217">Developmental protein</keyword>
<comment type="subcellular location">
    <subcellularLocation>
        <location evidence="1 3">Nucleus</location>
    </subcellularLocation>
</comment>
<protein>
    <submittedName>
        <fullName evidence="5">Pituitary homeobox x</fullName>
    </submittedName>
</protein>
<sequence length="162" mass="18351">MPIWFKNRRAKWRKRERNAMVMMNTDIKGSFGGQLNGFMQPFGQPDAALYSGYPGYQNWATKVPSPLAHKPFWPGFDAGVNPLGVANQVWDHSWKFTADTEPCMQLWFDPAQGSPNDAVARIWAERVVAAGARALPRGWWPRPWRQRPAPDPVALCRAQSAD</sequence>
<feature type="DNA-binding region" description="Homeobox" evidence="3">
    <location>
        <begin position="3"/>
        <end position="16"/>
    </location>
</feature>
<evidence type="ECO:0000313" key="5">
    <source>
        <dbReference type="EMBL" id="KAF0310778.1"/>
    </source>
</evidence>
<feature type="domain" description="Homeobox" evidence="4">
    <location>
        <begin position="1"/>
        <end position="15"/>
    </location>
</feature>
<gene>
    <name evidence="5" type="primary">Ptx</name>
    <name evidence="5" type="ORF">FJT64_001972</name>
</gene>
<dbReference type="OrthoDB" id="6159439at2759"/>
<keyword evidence="3" id="KW-0539">Nucleus</keyword>
<dbReference type="PROSITE" id="PS50071">
    <property type="entry name" value="HOMEOBOX_2"/>
    <property type="match status" value="1"/>
</dbReference>
<dbReference type="AlphaFoldDB" id="A0A6A4X734"/>
<organism evidence="5 6">
    <name type="scientific">Amphibalanus amphitrite</name>
    <name type="common">Striped barnacle</name>
    <name type="synonym">Balanus amphitrite</name>
    <dbReference type="NCBI Taxonomy" id="1232801"/>
    <lineage>
        <taxon>Eukaryota</taxon>
        <taxon>Metazoa</taxon>
        <taxon>Ecdysozoa</taxon>
        <taxon>Arthropoda</taxon>
        <taxon>Crustacea</taxon>
        <taxon>Multicrustacea</taxon>
        <taxon>Cirripedia</taxon>
        <taxon>Thoracica</taxon>
        <taxon>Thoracicalcarea</taxon>
        <taxon>Balanomorpha</taxon>
        <taxon>Balanoidea</taxon>
        <taxon>Balanidae</taxon>
        <taxon>Amphibalaninae</taxon>
        <taxon>Amphibalanus</taxon>
    </lineage>
</organism>
<name>A0A6A4X734_AMPAM</name>
<evidence type="ECO:0000256" key="2">
    <source>
        <dbReference type="ARBA" id="ARBA00022473"/>
    </source>
</evidence>
<proteinExistence type="predicted"/>
<evidence type="ECO:0000313" key="6">
    <source>
        <dbReference type="Proteomes" id="UP000440578"/>
    </source>
</evidence>
<keyword evidence="3 5" id="KW-0238">DNA-binding</keyword>
<evidence type="ECO:0000256" key="3">
    <source>
        <dbReference type="PROSITE-ProRule" id="PRU00108"/>
    </source>
</evidence>
<comment type="caution">
    <text evidence="5">The sequence shown here is derived from an EMBL/GenBank/DDBJ whole genome shotgun (WGS) entry which is preliminary data.</text>
</comment>
<keyword evidence="6" id="KW-1185">Reference proteome</keyword>
<dbReference type="PANTHER" id="PTHR45882">
    <property type="entry name" value="PITUITARY HOMEOBOX HOMOLOG PTX1"/>
    <property type="match status" value="1"/>
</dbReference>
<dbReference type="GO" id="GO:0005634">
    <property type="term" value="C:nucleus"/>
    <property type="evidence" value="ECO:0007669"/>
    <property type="project" value="UniProtKB-SubCell"/>
</dbReference>
<dbReference type="GO" id="GO:0000978">
    <property type="term" value="F:RNA polymerase II cis-regulatory region sequence-specific DNA binding"/>
    <property type="evidence" value="ECO:0007669"/>
    <property type="project" value="TreeGrafter"/>
</dbReference>
<keyword evidence="3 5" id="KW-0371">Homeobox</keyword>
<dbReference type="InterPro" id="IPR001356">
    <property type="entry name" value="HD"/>
</dbReference>